<dbReference type="InParanoid" id="A5E2M3"/>
<dbReference type="EMBL" id="CH981528">
    <property type="protein sequence ID" value="EDK45681.1"/>
    <property type="molecule type" value="Genomic_DNA"/>
</dbReference>
<keyword evidence="4 6" id="KW-0472">Membrane</keyword>
<evidence type="ECO:0000256" key="3">
    <source>
        <dbReference type="ARBA" id="ARBA00022989"/>
    </source>
</evidence>
<feature type="transmembrane region" description="Helical" evidence="6">
    <location>
        <begin position="128"/>
        <end position="147"/>
    </location>
</feature>
<evidence type="ECO:0000313" key="8">
    <source>
        <dbReference type="Proteomes" id="UP000001996"/>
    </source>
</evidence>
<dbReference type="GeneID" id="5232162"/>
<evidence type="ECO:0000256" key="5">
    <source>
        <dbReference type="SAM" id="MobiDB-lite"/>
    </source>
</evidence>
<keyword evidence="8" id="KW-1185">Reference proteome</keyword>
<dbReference type="GO" id="GO:0016020">
    <property type="term" value="C:membrane"/>
    <property type="evidence" value="ECO:0007669"/>
    <property type="project" value="InterPro"/>
</dbReference>
<dbReference type="KEGG" id="lel:PVL30_004684"/>
<feature type="compositionally biased region" description="Basic and acidic residues" evidence="5">
    <location>
        <begin position="23"/>
        <end position="33"/>
    </location>
</feature>
<evidence type="ECO:0000256" key="6">
    <source>
        <dbReference type="SAM" id="Phobius"/>
    </source>
</evidence>
<dbReference type="OrthoDB" id="1898221at2759"/>
<dbReference type="InterPro" id="IPR006838">
    <property type="entry name" value="ADTRP_AIG1"/>
</dbReference>
<evidence type="ECO:0000313" key="7">
    <source>
        <dbReference type="EMBL" id="EDK45681.1"/>
    </source>
</evidence>
<comment type="subcellular location">
    <subcellularLocation>
        <location evidence="1">Endomembrane system</location>
        <topology evidence="1">Multi-pass membrane protein</topology>
    </subcellularLocation>
</comment>
<dbReference type="FunCoup" id="A5E2M3">
    <property type="interactions" value="63"/>
</dbReference>
<evidence type="ECO:0000256" key="1">
    <source>
        <dbReference type="ARBA" id="ARBA00004127"/>
    </source>
</evidence>
<feature type="transmembrane region" description="Helical" evidence="6">
    <location>
        <begin position="198"/>
        <end position="216"/>
    </location>
</feature>
<evidence type="ECO:0008006" key="9">
    <source>
        <dbReference type="Google" id="ProtNLM"/>
    </source>
</evidence>
<feature type="region of interest" description="Disordered" evidence="5">
    <location>
        <begin position="1"/>
        <end position="50"/>
    </location>
</feature>
<organism evidence="7 8">
    <name type="scientific">Lodderomyces elongisporus (strain ATCC 11503 / CBS 2605 / JCM 1781 / NBRC 1676 / NRRL YB-4239)</name>
    <name type="common">Yeast</name>
    <name type="synonym">Saccharomyces elongisporus</name>
    <dbReference type="NCBI Taxonomy" id="379508"/>
    <lineage>
        <taxon>Eukaryota</taxon>
        <taxon>Fungi</taxon>
        <taxon>Dikarya</taxon>
        <taxon>Ascomycota</taxon>
        <taxon>Saccharomycotina</taxon>
        <taxon>Pichiomycetes</taxon>
        <taxon>Debaryomycetaceae</taxon>
        <taxon>Candida/Lodderomyces clade</taxon>
        <taxon>Lodderomyces</taxon>
    </lineage>
</organism>
<sequence length="279" mass="31225">MSVNIKDNGSRSLNRAVQTETRTNSRIETEAGVRADSYSTSNKSPTVHSSRRKVGNPVILAIDLVSILIGLYGFYTSVFVIELPPHLAQAGHGQFLTNLSLVYSLVVFAIGFLAHLTASQSLFKLKNNLHPIGLALETIVAGVYWPLRLFFLHLLTKEPSKFNFPLLTDLSVHLMPIVSLLIDYLVFMPRWTIENNTALSFIVAFMVFYWFLLKNLVDTANGASYPYEFLDVGTDLYRVGVFGVVGMVAFSQFLFMKKVYDVVVGSTEDAQEEIDKKLQ</sequence>
<keyword evidence="3 6" id="KW-1133">Transmembrane helix</keyword>
<gene>
    <name evidence="7" type="ORF">LELG_03860</name>
</gene>
<dbReference type="HOGENOM" id="CLU_087038_0_0_1"/>
<dbReference type="GO" id="GO:0012505">
    <property type="term" value="C:endomembrane system"/>
    <property type="evidence" value="ECO:0007669"/>
    <property type="project" value="UniProtKB-SubCell"/>
</dbReference>
<feature type="transmembrane region" description="Helical" evidence="6">
    <location>
        <begin position="167"/>
        <end position="186"/>
    </location>
</feature>
<feature type="transmembrane region" description="Helical" evidence="6">
    <location>
        <begin position="58"/>
        <end position="75"/>
    </location>
</feature>
<dbReference type="VEuPathDB" id="FungiDB:LELG_03860"/>
<accession>A5E2M3</accession>
<dbReference type="Pfam" id="PF04750">
    <property type="entry name" value="Far-17a_AIG1"/>
    <property type="match status" value="1"/>
</dbReference>
<dbReference type="PANTHER" id="PTHR10989">
    <property type="entry name" value="ANDROGEN-INDUCED PROTEIN 1-RELATED"/>
    <property type="match status" value="1"/>
</dbReference>
<dbReference type="eggNOG" id="KOG3989">
    <property type="taxonomic scope" value="Eukaryota"/>
</dbReference>
<dbReference type="AlphaFoldDB" id="A5E2M3"/>
<dbReference type="PANTHER" id="PTHR10989:SF16">
    <property type="entry name" value="AT02829P-RELATED"/>
    <property type="match status" value="1"/>
</dbReference>
<protein>
    <recommendedName>
        <fullName evidence="9">FAR-17a/AIG1-like protein</fullName>
    </recommendedName>
</protein>
<evidence type="ECO:0000256" key="2">
    <source>
        <dbReference type="ARBA" id="ARBA00022692"/>
    </source>
</evidence>
<dbReference type="Proteomes" id="UP000001996">
    <property type="component" value="Unassembled WGS sequence"/>
</dbReference>
<feature type="transmembrane region" description="Helical" evidence="6">
    <location>
        <begin position="95"/>
        <end position="116"/>
    </location>
</feature>
<feature type="compositionally biased region" description="Polar residues" evidence="5">
    <location>
        <begin position="37"/>
        <end position="48"/>
    </location>
</feature>
<dbReference type="OMA" id="TIAFGYW"/>
<proteinExistence type="predicted"/>
<reference evidence="7 8" key="1">
    <citation type="journal article" date="2009" name="Nature">
        <title>Evolution of pathogenicity and sexual reproduction in eight Candida genomes.</title>
        <authorList>
            <person name="Butler G."/>
            <person name="Rasmussen M.D."/>
            <person name="Lin M.F."/>
            <person name="Santos M.A."/>
            <person name="Sakthikumar S."/>
            <person name="Munro C.A."/>
            <person name="Rheinbay E."/>
            <person name="Grabherr M."/>
            <person name="Forche A."/>
            <person name="Reedy J.L."/>
            <person name="Agrafioti I."/>
            <person name="Arnaud M.B."/>
            <person name="Bates S."/>
            <person name="Brown A.J."/>
            <person name="Brunke S."/>
            <person name="Costanzo M.C."/>
            <person name="Fitzpatrick D.A."/>
            <person name="de Groot P.W."/>
            <person name="Harris D."/>
            <person name="Hoyer L.L."/>
            <person name="Hube B."/>
            <person name="Klis F.M."/>
            <person name="Kodira C."/>
            <person name="Lennard N."/>
            <person name="Logue M.E."/>
            <person name="Martin R."/>
            <person name="Neiman A.M."/>
            <person name="Nikolaou E."/>
            <person name="Quail M.A."/>
            <person name="Quinn J."/>
            <person name="Santos M.C."/>
            <person name="Schmitzberger F.F."/>
            <person name="Sherlock G."/>
            <person name="Shah P."/>
            <person name="Silverstein K.A."/>
            <person name="Skrzypek M.S."/>
            <person name="Soll D."/>
            <person name="Staggs R."/>
            <person name="Stansfield I."/>
            <person name="Stumpf M.P."/>
            <person name="Sudbery P.E."/>
            <person name="Srikantha T."/>
            <person name="Zeng Q."/>
            <person name="Berman J."/>
            <person name="Berriman M."/>
            <person name="Heitman J."/>
            <person name="Gow N.A."/>
            <person name="Lorenz M.C."/>
            <person name="Birren B.W."/>
            <person name="Kellis M."/>
            <person name="Cuomo C.A."/>
        </authorList>
    </citation>
    <scope>NUCLEOTIDE SEQUENCE [LARGE SCALE GENOMIC DNA]</scope>
    <source>
        <strain evidence="8">ATCC 11503 / BCRC 21390 / CBS 2605 / JCM 1781 / NBRC 1676 / NRRL YB-4239</strain>
    </source>
</reference>
<feature type="compositionally biased region" description="Polar residues" evidence="5">
    <location>
        <begin position="1"/>
        <end position="22"/>
    </location>
</feature>
<keyword evidence="2 6" id="KW-0812">Transmembrane</keyword>
<evidence type="ECO:0000256" key="4">
    <source>
        <dbReference type="ARBA" id="ARBA00023136"/>
    </source>
</evidence>
<feature type="transmembrane region" description="Helical" evidence="6">
    <location>
        <begin position="236"/>
        <end position="255"/>
    </location>
</feature>
<name>A5E2M3_LODEL</name>